<evidence type="ECO:0000256" key="2">
    <source>
        <dbReference type="ARBA" id="ARBA00022438"/>
    </source>
</evidence>
<dbReference type="PANTHER" id="PTHR38469:SF1">
    <property type="entry name" value="PERIPLASMIC PEPTIDASE SUBFAMILY S1B"/>
    <property type="match status" value="1"/>
</dbReference>
<organism evidence="8">
    <name type="scientific">Rhodothermus marinus</name>
    <name type="common">Rhodothermus obamensis</name>
    <dbReference type="NCBI Taxonomy" id="29549"/>
    <lineage>
        <taxon>Bacteria</taxon>
        <taxon>Pseudomonadati</taxon>
        <taxon>Rhodothermota</taxon>
        <taxon>Rhodothermia</taxon>
        <taxon>Rhodothermales</taxon>
        <taxon>Rhodothermaceae</taxon>
        <taxon>Rhodothermus</taxon>
    </lineage>
</organism>
<dbReference type="SUPFAM" id="SSF50494">
    <property type="entry name" value="Trypsin-like serine proteases"/>
    <property type="match status" value="1"/>
</dbReference>
<keyword evidence="6" id="KW-0720">Serine protease</keyword>
<gene>
    <name evidence="8" type="ORF">ENO59_01575</name>
</gene>
<evidence type="ECO:0000256" key="7">
    <source>
        <dbReference type="SAM" id="Coils"/>
    </source>
</evidence>
<dbReference type="InterPro" id="IPR009003">
    <property type="entry name" value="Peptidase_S1_PA"/>
</dbReference>
<evidence type="ECO:0000256" key="3">
    <source>
        <dbReference type="ARBA" id="ARBA00022670"/>
    </source>
</evidence>
<evidence type="ECO:0000256" key="4">
    <source>
        <dbReference type="ARBA" id="ARBA00022729"/>
    </source>
</evidence>
<evidence type="ECO:0000256" key="6">
    <source>
        <dbReference type="RuleBase" id="RU366067"/>
    </source>
</evidence>
<evidence type="ECO:0000313" key="8">
    <source>
        <dbReference type="EMBL" id="HER95201.1"/>
    </source>
</evidence>
<keyword evidence="5 6" id="KW-0378">Hydrolase</keyword>
<dbReference type="InterPro" id="IPR019500">
    <property type="entry name" value="Pep_S46"/>
</dbReference>
<keyword evidence="7" id="KW-0175">Coiled coil</keyword>
<name>A0A7V2AYX2_RHOMR</name>
<feature type="coiled-coil region" evidence="7">
    <location>
        <begin position="181"/>
        <end position="208"/>
    </location>
</feature>
<protein>
    <recommendedName>
        <fullName evidence="6">Dipeptidyl-peptidase</fullName>
        <ecNumber evidence="6">3.4.14.-</ecNumber>
    </recommendedName>
</protein>
<feature type="coiled-coil region" evidence="7">
    <location>
        <begin position="368"/>
        <end position="407"/>
    </location>
</feature>
<sequence>MAHRLGLWGLSFTLGLLSLRCAGPRETARLVDVPPLVTEVDTTSASVRAEASDERIPDTVRAGRFDWGRLWTFENPPLDYWETTYGFRPDSAWLAQARLGTLRLVFESGRCTGAFVSPHGLVVTNHHCTWESLDRIERPGEALLEQGFYADSLGDERRLPGVYAEQLLEARDVTEAIVRGLDEIRDDVERERLRNRRIERLKQQLTAEARGRDTTLQVEIVSLYYGARYTAYTWRRYYDVRLVMTPELRIGYFGGDFDNFTYPRYSFDVSFLRIYNAHGQPLQSPWHFPWSTEGAQAGQLVFAIGNPGPTQRHTTASQLTFARDYTLPQRLRLLRRRARVLETYVQQYPDSADHYGLRSVYFAIRNAIKAAEGQLEGLRDAYLLARKKAAEDSLRQAMMRSDSLRNRYGNLFAQLEILQRSKAAAASQAAAFEFFGSSTLLSSHILLRALYGYAYELMRQRGVSPERLEEVRKEALQIRDWPDSVEVGYITARLEELRDYLGLQHPSVQQLLGNRTPAEVARDLVARSALKDSSSFARLLKEGYLRSKDPSVPVIEVLGPLYFTLGQQLDQLEARERYLNARLAALRFHVYGHLVPPDGTGTLRIADGRIEGYPYNGTLAPAFTTFLGLYDRFYSFEGRGPWNLPARWLTPSEAFVRATPFNLAASTDISGGSSGSPLVDRDLRLVGVVFDSNMEGLAAEYLYLPERARAVAVDSRGVLEALRHVYGADRLVVELVTGRLLEAESAVEATRP</sequence>
<reference evidence="8" key="1">
    <citation type="journal article" date="2020" name="mSystems">
        <title>Genome- and Community-Level Interaction Insights into Carbon Utilization and Element Cycling Functions of Hydrothermarchaeota in Hydrothermal Sediment.</title>
        <authorList>
            <person name="Zhou Z."/>
            <person name="Liu Y."/>
            <person name="Xu W."/>
            <person name="Pan J."/>
            <person name="Luo Z.H."/>
            <person name="Li M."/>
        </authorList>
    </citation>
    <scope>NUCLEOTIDE SEQUENCE [LARGE SCALE GENOMIC DNA]</scope>
    <source>
        <strain evidence="8">SpSt-143</strain>
    </source>
</reference>
<keyword evidence="3 6" id="KW-0645">Protease</keyword>
<dbReference type="AlphaFoldDB" id="A0A7V2AYX2"/>
<keyword evidence="4" id="KW-0732">Signal</keyword>
<dbReference type="EMBL" id="DSGB01000002">
    <property type="protein sequence ID" value="HER95201.1"/>
    <property type="molecule type" value="Genomic_DNA"/>
</dbReference>
<comment type="similarity">
    <text evidence="1 6">Belongs to the peptidase S46 family.</text>
</comment>
<evidence type="ECO:0000256" key="1">
    <source>
        <dbReference type="ARBA" id="ARBA00010491"/>
    </source>
</evidence>
<comment type="caution">
    <text evidence="8">The sequence shown here is derived from an EMBL/GenBank/DDBJ whole genome shotgun (WGS) entry which is preliminary data.</text>
</comment>
<keyword evidence="2 6" id="KW-0031">Aminopeptidase</keyword>
<dbReference type="GO" id="GO:0070009">
    <property type="term" value="F:serine-type aminopeptidase activity"/>
    <property type="evidence" value="ECO:0007669"/>
    <property type="project" value="UniProtKB-UniRule"/>
</dbReference>
<evidence type="ECO:0000256" key="5">
    <source>
        <dbReference type="ARBA" id="ARBA00022801"/>
    </source>
</evidence>
<dbReference type="PANTHER" id="PTHR38469">
    <property type="entry name" value="PERIPLASMIC PEPTIDASE SUBFAMILY S1B"/>
    <property type="match status" value="1"/>
</dbReference>
<dbReference type="EC" id="3.4.14.-" evidence="6"/>
<dbReference type="GO" id="GO:0043171">
    <property type="term" value="P:peptide catabolic process"/>
    <property type="evidence" value="ECO:0007669"/>
    <property type="project" value="UniProtKB-UniRule"/>
</dbReference>
<dbReference type="GO" id="GO:0008239">
    <property type="term" value="F:dipeptidyl-peptidase activity"/>
    <property type="evidence" value="ECO:0007669"/>
    <property type="project" value="UniProtKB-UniRule"/>
</dbReference>
<accession>A0A7V2AYX2</accession>
<proteinExistence type="inferred from homology"/>
<dbReference type="Pfam" id="PF10459">
    <property type="entry name" value="Peptidase_S46"/>
    <property type="match status" value="1"/>
</dbReference>
<comment type="function">
    <text evidence="6">Catalyzes the removal of dipeptides from the N-terminus of oligopeptides.</text>
</comment>
<dbReference type="GO" id="GO:0006508">
    <property type="term" value="P:proteolysis"/>
    <property type="evidence" value="ECO:0007669"/>
    <property type="project" value="UniProtKB-KW"/>
</dbReference>